<name>A0A101M446_PICGL</name>
<protein>
    <submittedName>
        <fullName evidence="1">Uncharacterized protein</fullName>
    </submittedName>
</protein>
<accession>A0A101M446</accession>
<reference evidence="1" key="1">
    <citation type="journal article" date="2015" name="Genome Biol. Evol.">
        <title>Organellar Genomes of White Spruce (Picea glauca): Assembly and Annotation.</title>
        <authorList>
            <person name="Jackman S.D."/>
            <person name="Warren R.L."/>
            <person name="Gibb E.A."/>
            <person name="Vandervalk B.P."/>
            <person name="Mohamadi H."/>
            <person name="Chu J."/>
            <person name="Raymond A."/>
            <person name="Pleasance S."/>
            <person name="Coope R."/>
            <person name="Wildung M.R."/>
            <person name="Ritland C.E."/>
            <person name="Bousquet J."/>
            <person name="Jones S.J."/>
            <person name="Bohlmann J."/>
            <person name="Birol I."/>
        </authorList>
    </citation>
    <scope>NUCLEOTIDE SEQUENCE [LARGE SCALE GENOMIC DNA]</scope>
    <source>
        <tissue evidence="1">Flushing bud</tissue>
    </source>
</reference>
<dbReference type="AlphaFoldDB" id="A0A101M446"/>
<sequence length="46" mass="5191">MILEERFYLKCNNSLTCLNKNANSRPGGSSIPQTHSKLGFNIYNCI</sequence>
<comment type="caution">
    <text evidence="1">The sequence shown here is derived from an EMBL/GenBank/DDBJ whole genome shotgun (WGS) entry which is preliminary data.</text>
</comment>
<dbReference type="EMBL" id="LKAM01000001">
    <property type="protein sequence ID" value="KUM50475.1"/>
    <property type="molecule type" value="Genomic_DNA"/>
</dbReference>
<geneLocation type="mitochondrion" evidence="1"/>
<organism evidence="1">
    <name type="scientific">Picea glauca</name>
    <name type="common">White spruce</name>
    <name type="synonym">Pinus glauca</name>
    <dbReference type="NCBI Taxonomy" id="3330"/>
    <lineage>
        <taxon>Eukaryota</taxon>
        <taxon>Viridiplantae</taxon>
        <taxon>Streptophyta</taxon>
        <taxon>Embryophyta</taxon>
        <taxon>Tracheophyta</taxon>
        <taxon>Spermatophyta</taxon>
        <taxon>Pinopsida</taxon>
        <taxon>Pinidae</taxon>
        <taxon>Conifers I</taxon>
        <taxon>Pinales</taxon>
        <taxon>Pinaceae</taxon>
        <taxon>Picea</taxon>
    </lineage>
</organism>
<keyword evidence="1" id="KW-0496">Mitochondrion</keyword>
<proteinExistence type="predicted"/>
<evidence type="ECO:0000313" key="1">
    <source>
        <dbReference type="EMBL" id="KUM50475.1"/>
    </source>
</evidence>
<gene>
    <name evidence="1" type="ORF">ABT39_MTgene318</name>
</gene>